<feature type="compositionally biased region" description="Polar residues" evidence="2">
    <location>
        <begin position="770"/>
        <end position="787"/>
    </location>
</feature>
<feature type="compositionally biased region" description="Low complexity" evidence="2">
    <location>
        <begin position="202"/>
        <end position="219"/>
    </location>
</feature>
<dbReference type="InParanoid" id="A0A0D2X2B1"/>
<dbReference type="AlphaFoldDB" id="A0A0D2X2B1"/>
<sequence length="801" mass="88466">MSSHGSLRSQRQPHQPSQHSHPPQQSQSQQSQSQQRLAEEVARWANAELQYSPGLTSEQLAPLCRGNMQHVWQYLVDHVRSEQNAAVERGNARLNAGASLNLAPNLSSDEAQRRKRLAQRRGQLQAEIAQTRDHIARVRQETAVVKSSLQQSSVAVEAASSEISQVRQRQALLAGYSAQVEHIASSSRQVIAQLAEQRQAEQARAASSSSETALLARSANTAKASHGSGTNFGDQRASNASAALESAATRVVREACARVEEHLILRVQSALKTNTGLNNQHATGTMDEAGARNPALSASKARTWQAVEYAAAQLGPSALVRGLTGYVASAITAVQAETDSLDFDAEAQEYRKRFLGEEDDLKRDLKGVHDRLQELQSIHSRIVLETMQARLRSVAHDADTRRSTREIQARLLNAFSGDATMQNLLAESYRLDAHIAGLESKCQFLRRVFQQQHEQIISGQPMQTKLEELQENIADLTHSTTSHESLIQALLVKTKAVAQQVAAKQAEISSSHKDALMPSKLAIDQSTRDLQNFVQRELAAFQALPLALVRFSQLPTSPRTPVAHLSVHRLQAHMSTASLQAVLQHLDIPWYFTPERVLELTIDKANHLVALQDREGATESSLRALQLTEQQLPGDTIDALVCRAEEWFGRCAQDLTPQLKRHLIKAREHLQACQQTQTLIQEWWEQPAQYAAPWLSVEQRNIQEWSELWTKLANRLRQLSGTNSAAGLVTDSRHQFGADSSFTNTSVMATPATSSSRGWPADRSHHKSTGRNQSSSGLDFTTRSTPASHGVSRSYISDFAV</sequence>
<evidence type="ECO:0000313" key="3">
    <source>
        <dbReference type="EMBL" id="KJE92249.1"/>
    </source>
</evidence>
<dbReference type="Pfam" id="PF14817">
    <property type="entry name" value="HAUS5"/>
    <property type="match status" value="1"/>
</dbReference>
<dbReference type="GO" id="GO:0070652">
    <property type="term" value="C:HAUS complex"/>
    <property type="evidence" value="ECO:0007669"/>
    <property type="project" value="InterPro"/>
</dbReference>
<dbReference type="InterPro" id="IPR029131">
    <property type="entry name" value="HAUS5"/>
</dbReference>
<dbReference type="PANTHER" id="PTHR28588:SF1">
    <property type="entry name" value="HAUS AUGMIN-LIKE COMPLEX SUBUNIT 5"/>
    <property type="match status" value="1"/>
</dbReference>
<evidence type="ECO:0000256" key="2">
    <source>
        <dbReference type="SAM" id="MobiDB-lite"/>
    </source>
</evidence>
<dbReference type="STRING" id="595528.A0A0D2X2B1"/>
<proteinExistence type="predicted"/>
<dbReference type="OrthoDB" id="2019614at2759"/>
<feature type="compositionally biased region" description="Low complexity" evidence="2">
    <location>
        <begin position="8"/>
        <end position="36"/>
    </location>
</feature>
<keyword evidence="4" id="KW-1185">Reference proteome</keyword>
<gene>
    <name evidence="3" type="ORF">CAOG_003253</name>
</gene>
<keyword evidence="1" id="KW-0175">Coiled coil</keyword>
<dbReference type="GO" id="GO:0005813">
    <property type="term" value="C:centrosome"/>
    <property type="evidence" value="ECO:0007669"/>
    <property type="project" value="TreeGrafter"/>
</dbReference>
<accession>A0A0D2X2B1</accession>
<feature type="region of interest" description="Disordered" evidence="2">
    <location>
        <begin position="202"/>
        <end position="235"/>
    </location>
</feature>
<dbReference type="GO" id="GO:0051225">
    <property type="term" value="P:spindle assembly"/>
    <property type="evidence" value="ECO:0007669"/>
    <property type="project" value="InterPro"/>
</dbReference>
<organism evidence="3 4">
    <name type="scientific">Capsaspora owczarzaki (strain ATCC 30864)</name>
    <dbReference type="NCBI Taxonomy" id="595528"/>
    <lineage>
        <taxon>Eukaryota</taxon>
        <taxon>Filasterea</taxon>
        <taxon>Capsaspora</taxon>
    </lineage>
</organism>
<feature type="compositionally biased region" description="Polar residues" evidence="2">
    <location>
        <begin position="742"/>
        <end position="757"/>
    </location>
</feature>
<feature type="compositionally biased region" description="Polar residues" evidence="2">
    <location>
        <begin position="220"/>
        <end position="233"/>
    </location>
</feature>
<evidence type="ECO:0000313" key="4">
    <source>
        <dbReference type="Proteomes" id="UP000008743"/>
    </source>
</evidence>
<dbReference type="eggNOG" id="ENOG502QVVA">
    <property type="taxonomic scope" value="Eukaryota"/>
</dbReference>
<reference evidence="4" key="1">
    <citation type="submission" date="2011-02" db="EMBL/GenBank/DDBJ databases">
        <title>The Genome Sequence of Capsaspora owczarzaki ATCC 30864.</title>
        <authorList>
            <person name="Russ C."/>
            <person name="Cuomo C."/>
            <person name="Burger G."/>
            <person name="Gray M.W."/>
            <person name="Holland P.W.H."/>
            <person name="King N."/>
            <person name="Lang F.B.F."/>
            <person name="Roger A.J."/>
            <person name="Ruiz-Trillo I."/>
            <person name="Young S.K."/>
            <person name="Zeng Q."/>
            <person name="Gargeya S."/>
            <person name="Alvarado L."/>
            <person name="Berlin A."/>
            <person name="Chapman S.B."/>
            <person name="Chen Z."/>
            <person name="Freedman E."/>
            <person name="Gellesch M."/>
            <person name="Goldberg J."/>
            <person name="Griggs A."/>
            <person name="Gujja S."/>
            <person name="Heilman E."/>
            <person name="Heiman D."/>
            <person name="Howarth C."/>
            <person name="Mehta T."/>
            <person name="Neiman D."/>
            <person name="Pearson M."/>
            <person name="Roberts A."/>
            <person name="Saif S."/>
            <person name="Shea T."/>
            <person name="Shenoy N."/>
            <person name="Sisk P."/>
            <person name="Stolte C."/>
            <person name="Sykes S."/>
            <person name="White J."/>
            <person name="Yandava C."/>
            <person name="Haas B."/>
            <person name="Nusbaum C."/>
            <person name="Birren B."/>
        </authorList>
    </citation>
    <scope>NUCLEOTIDE SEQUENCE</scope>
    <source>
        <strain evidence="4">ATCC 30864</strain>
    </source>
</reference>
<dbReference type="EMBL" id="KE346363">
    <property type="protein sequence ID" value="KJE92249.1"/>
    <property type="molecule type" value="Genomic_DNA"/>
</dbReference>
<dbReference type="PANTHER" id="PTHR28588">
    <property type="entry name" value="HAUS AUGMIN-LIKE COMPLEX SUBUNIT 5"/>
    <property type="match status" value="1"/>
</dbReference>
<feature type="region of interest" description="Disordered" evidence="2">
    <location>
        <begin position="742"/>
        <end position="790"/>
    </location>
</feature>
<evidence type="ECO:0000256" key="1">
    <source>
        <dbReference type="SAM" id="Coils"/>
    </source>
</evidence>
<protein>
    <submittedName>
        <fullName evidence="3">Uncharacterized protein</fullName>
    </submittedName>
</protein>
<dbReference type="RefSeq" id="XP_004364092.2">
    <property type="nucleotide sequence ID" value="XM_004364035.2"/>
</dbReference>
<dbReference type="Proteomes" id="UP000008743">
    <property type="component" value="Unassembled WGS sequence"/>
</dbReference>
<dbReference type="GO" id="GO:0007098">
    <property type="term" value="P:centrosome cycle"/>
    <property type="evidence" value="ECO:0007669"/>
    <property type="project" value="TreeGrafter"/>
</dbReference>
<dbReference type="PhylomeDB" id="A0A0D2X2B1"/>
<feature type="region of interest" description="Disordered" evidence="2">
    <location>
        <begin position="1"/>
        <end position="39"/>
    </location>
</feature>
<feature type="coiled-coil region" evidence="1">
    <location>
        <begin position="114"/>
        <end position="141"/>
    </location>
</feature>
<name>A0A0D2X2B1_CAPO3</name>